<dbReference type="OrthoDB" id="5332870at2759"/>
<evidence type="ECO:0000256" key="2">
    <source>
        <dbReference type="SAM" id="MobiDB-lite"/>
    </source>
</evidence>
<evidence type="ECO:0000313" key="4">
    <source>
        <dbReference type="Proteomes" id="UP000799753"/>
    </source>
</evidence>
<feature type="region of interest" description="Disordered" evidence="2">
    <location>
        <begin position="950"/>
        <end position="1061"/>
    </location>
</feature>
<dbReference type="AlphaFoldDB" id="A0A6A6S796"/>
<feature type="coiled-coil region" evidence="1">
    <location>
        <begin position="580"/>
        <end position="667"/>
    </location>
</feature>
<feature type="compositionally biased region" description="Polar residues" evidence="2">
    <location>
        <begin position="988"/>
        <end position="999"/>
    </location>
</feature>
<evidence type="ECO:0000313" key="3">
    <source>
        <dbReference type="EMBL" id="KAF2643460.1"/>
    </source>
</evidence>
<dbReference type="PANTHER" id="PTHR23159:SF31">
    <property type="entry name" value="CENTROSOME-ASSOCIATED PROTEIN CEP250 ISOFORM X1"/>
    <property type="match status" value="1"/>
</dbReference>
<dbReference type="EMBL" id="MU006780">
    <property type="protein sequence ID" value="KAF2643460.1"/>
    <property type="molecule type" value="Genomic_DNA"/>
</dbReference>
<dbReference type="PANTHER" id="PTHR23159">
    <property type="entry name" value="CENTROSOMAL PROTEIN 2"/>
    <property type="match status" value="1"/>
</dbReference>
<dbReference type="Gene3D" id="1.10.287.1490">
    <property type="match status" value="1"/>
</dbReference>
<reference evidence="3" key="1">
    <citation type="journal article" date="2020" name="Stud. Mycol.">
        <title>101 Dothideomycetes genomes: a test case for predicting lifestyles and emergence of pathogens.</title>
        <authorList>
            <person name="Haridas S."/>
            <person name="Albert R."/>
            <person name="Binder M."/>
            <person name="Bloem J."/>
            <person name="Labutti K."/>
            <person name="Salamov A."/>
            <person name="Andreopoulos B."/>
            <person name="Baker S."/>
            <person name="Barry K."/>
            <person name="Bills G."/>
            <person name="Bluhm B."/>
            <person name="Cannon C."/>
            <person name="Castanera R."/>
            <person name="Culley D."/>
            <person name="Daum C."/>
            <person name="Ezra D."/>
            <person name="Gonzalez J."/>
            <person name="Henrissat B."/>
            <person name="Kuo A."/>
            <person name="Liang C."/>
            <person name="Lipzen A."/>
            <person name="Lutzoni F."/>
            <person name="Magnuson J."/>
            <person name="Mondo S."/>
            <person name="Nolan M."/>
            <person name="Ohm R."/>
            <person name="Pangilinan J."/>
            <person name="Park H.-J."/>
            <person name="Ramirez L."/>
            <person name="Alfaro M."/>
            <person name="Sun H."/>
            <person name="Tritt A."/>
            <person name="Yoshinaga Y."/>
            <person name="Zwiers L.-H."/>
            <person name="Turgeon B."/>
            <person name="Goodwin S."/>
            <person name="Spatafora J."/>
            <person name="Crous P."/>
            <person name="Grigoriev I."/>
        </authorList>
    </citation>
    <scope>NUCLEOTIDE SEQUENCE</scope>
    <source>
        <strain evidence="3">CBS 473.64</strain>
    </source>
</reference>
<feature type="compositionally biased region" description="Polar residues" evidence="2">
    <location>
        <begin position="1048"/>
        <end position="1061"/>
    </location>
</feature>
<keyword evidence="1" id="KW-0175">Coiled coil</keyword>
<feature type="non-terminal residue" evidence="3">
    <location>
        <position position="1061"/>
    </location>
</feature>
<feature type="coiled-coil region" evidence="1">
    <location>
        <begin position="748"/>
        <end position="829"/>
    </location>
</feature>
<keyword evidence="4" id="KW-1185">Reference proteome</keyword>
<name>A0A6A6S796_9PLEO</name>
<sequence>MVRPEVDDLSVELDRVIGCPYPASLVNLAKHLDAADTLSIRALICERPPCAISKLASIVFAALPLWQYTIDILCCLSESPEFSSQLLSQTPHLLDHLLEKANSSKNAFEDHKQLCITLLSRPLPQTVPLPASAQAFFLQVSERALAADSLDENEMRSVYYMLNGACRGLLSLLPYLTKLAFEEKLCRIISSDLKAEDCMLRLWCFGIIILVEHPEALGNGNPPVSVALKWQSKAGKKIFEKDVSKTLQIACLDVMWITKEHVDIKDTEALESIRIASRTLQLVEQNKRDGWATSAKHASQILTRLSEKALRSHINSSVQLEALSFFALISNGRGLSSELVVKYVAALIETMSVADTNYFEECVSMSLSLFAPHMKESDIRRILVAVLQSNISPSSTLRMTNMRVLCDELGAVILNCSRFRALVLVSISSQDLQEAIESFLKTNVHSEDNRAQLCSPYNAHFRRDLISSTVAMLLKAAFSSGVSETPFPQPMVVSLLEKQQHLPSVSNQCTHSTSSGSHSPVSLFQQECTPLSGIHLQDWRERLHSELQTQDHYQRDSIVRSVSRICHDLESRCETVEAPLRHEREKSNRFENEIVELKQQISDLEAKEWQAEQLFSVAESDIEHLEQENDELKAEKYSVYAELEQLKKECETAKIEAEQALRVVEETSSNQKIQLQSKILALEEDTHTSKENFDAAQQAINVLSKKLQDEEEKGKVLANQLQAQLCDTECDLHNEQQTNTVSQQHQDLDRLTHETTNLQNQLQNTESELSTVSERLGDLQARHHELAQSSEEALEKLEEDYESDIRKSASKAEERYNQLHSELQDALRKGREMDEAYLGAQNDIHHLRSAIPPLEVQVQRLTDACSDKDTTIDGLRSQISGLQQVRRNMLKVMGMEPDTLSSSPSADETFAPRIIHSHRGQKSVQMPIAVLGATASAQAISNTTMETVANASFTSSESPSPPNESRPKRQRTSFKASALPAPCINKSLKPTSSKASPTKRSPLSSLSPNRRHTTVGFAITEEDDHQDRKQSLSARKRKASLHEIFDQGSFNEDSFLTGTPL</sequence>
<protein>
    <submittedName>
        <fullName evidence="3">Uncharacterized protein</fullName>
    </submittedName>
</protein>
<dbReference type="Proteomes" id="UP000799753">
    <property type="component" value="Unassembled WGS sequence"/>
</dbReference>
<organism evidence="3 4">
    <name type="scientific">Massarina eburnea CBS 473.64</name>
    <dbReference type="NCBI Taxonomy" id="1395130"/>
    <lineage>
        <taxon>Eukaryota</taxon>
        <taxon>Fungi</taxon>
        <taxon>Dikarya</taxon>
        <taxon>Ascomycota</taxon>
        <taxon>Pezizomycotina</taxon>
        <taxon>Dothideomycetes</taxon>
        <taxon>Pleosporomycetidae</taxon>
        <taxon>Pleosporales</taxon>
        <taxon>Massarineae</taxon>
        <taxon>Massarinaceae</taxon>
        <taxon>Massarina</taxon>
    </lineage>
</organism>
<gene>
    <name evidence="3" type="ORF">P280DRAFT_422344</name>
</gene>
<accession>A0A6A6S796</accession>
<evidence type="ECO:0000256" key="1">
    <source>
        <dbReference type="SAM" id="Coils"/>
    </source>
</evidence>
<proteinExistence type="predicted"/>